<name>A0ABU8ZYT8_9PSED</name>
<sequence>MTTQQVTALFVICAFIIGLFAYAYLLGRKAGRTHRQPGLFLDPAPGEEPSYTIAHVSPQVSTSNGSGSAAAQAIRDAIPASIRDADSIDAKKTKSLCCEAAGIINPLSSPAEVQIPHDKLREAAPADATLIAKTRPPAQPAEGYTHTAAVSCIVAAMEAKVVEHAGTYATSEQMAQAIEAAMKQTGLLSPTDESWRVVHGRLDESLIQREAEQRKHLHSVANLKRTIAELEERIMSYTGLAVTKADYEKLVSVASTMRLAQRTFKALKSEAEATRAVAQADVIDGLAIRIHAQLRSTPATASNTEAAA</sequence>
<dbReference type="EMBL" id="JBBNAW010000004">
    <property type="protein sequence ID" value="MEK2608980.1"/>
    <property type="molecule type" value="Genomic_DNA"/>
</dbReference>
<keyword evidence="2" id="KW-0812">Transmembrane</keyword>
<comment type="caution">
    <text evidence="3">The sequence shown here is derived from an EMBL/GenBank/DDBJ whole genome shotgun (WGS) entry which is preliminary data.</text>
</comment>
<protein>
    <submittedName>
        <fullName evidence="3">Uncharacterized protein</fullName>
    </submittedName>
</protein>
<evidence type="ECO:0000256" key="1">
    <source>
        <dbReference type="SAM" id="Coils"/>
    </source>
</evidence>
<feature type="transmembrane region" description="Helical" evidence="2">
    <location>
        <begin position="6"/>
        <end position="26"/>
    </location>
</feature>
<keyword evidence="2" id="KW-0472">Membrane</keyword>
<dbReference type="RefSeq" id="WP_340611789.1">
    <property type="nucleotide sequence ID" value="NZ_JBBNAW010000004.1"/>
</dbReference>
<feature type="coiled-coil region" evidence="1">
    <location>
        <begin position="213"/>
        <end position="240"/>
    </location>
</feature>
<keyword evidence="1" id="KW-0175">Coiled coil</keyword>
<reference evidence="3 4" key="1">
    <citation type="submission" date="2024-03" db="EMBL/GenBank/DDBJ databases">
        <title>Screening, Identification and Application of a Plant Lactobacillus Strain.</title>
        <authorList>
            <person name="Li Y.L."/>
        </authorList>
    </citation>
    <scope>NUCLEOTIDE SEQUENCE [LARGE SCALE GENOMIC DNA]</scope>
    <source>
        <strain evidence="3 4">JDB</strain>
    </source>
</reference>
<keyword evidence="2" id="KW-1133">Transmembrane helix</keyword>
<keyword evidence="4" id="KW-1185">Reference proteome</keyword>
<dbReference type="Proteomes" id="UP001386972">
    <property type="component" value="Unassembled WGS sequence"/>
</dbReference>
<proteinExistence type="predicted"/>
<evidence type="ECO:0000313" key="4">
    <source>
        <dbReference type="Proteomes" id="UP001386972"/>
    </source>
</evidence>
<gene>
    <name evidence="3" type="ORF">WLF18_07680</name>
</gene>
<organism evidence="3 4">
    <name type="scientific">Pseudomonas shirazensis</name>
    <dbReference type="NCBI Taxonomy" id="2745494"/>
    <lineage>
        <taxon>Bacteria</taxon>
        <taxon>Pseudomonadati</taxon>
        <taxon>Pseudomonadota</taxon>
        <taxon>Gammaproteobacteria</taxon>
        <taxon>Pseudomonadales</taxon>
        <taxon>Pseudomonadaceae</taxon>
        <taxon>Pseudomonas</taxon>
    </lineage>
</organism>
<evidence type="ECO:0000256" key="2">
    <source>
        <dbReference type="SAM" id="Phobius"/>
    </source>
</evidence>
<accession>A0ABU8ZYT8</accession>
<evidence type="ECO:0000313" key="3">
    <source>
        <dbReference type="EMBL" id="MEK2608980.1"/>
    </source>
</evidence>